<accession>A0A8H7CVH2</accession>
<dbReference type="EMBL" id="JACAZI010000009">
    <property type="protein sequence ID" value="KAF7351820.1"/>
    <property type="molecule type" value="Genomic_DNA"/>
</dbReference>
<reference evidence="1" key="1">
    <citation type="submission" date="2020-05" db="EMBL/GenBank/DDBJ databases">
        <title>Mycena genomes resolve the evolution of fungal bioluminescence.</title>
        <authorList>
            <person name="Tsai I.J."/>
        </authorList>
    </citation>
    <scope>NUCLEOTIDE SEQUENCE</scope>
    <source>
        <strain evidence="1">CCC161011</strain>
    </source>
</reference>
<evidence type="ECO:0000313" key="1">
    <source>
        <dbReference type="EMBL" id="KAF7351820.1"/>
    </source>
</evidence>
<evidence type="ECO:0008006" key="3">
    <source>
        <dbReference type="Google" id="ProtNLM"/>
    </source>
</evidence>
<proteinExistence type="predicted"/>
<gene>
    <name evidence="1" type="ORF">MVEN_01143100</name>
</gene>
<dbReference type="OrthoDB" id="2865836at2759"/>
<dbReference type="SUPFAM" id="SSF81383">
    <property type="entry name" value="F-box domain"/>
    <property type="match status" value="1"/>
</dbReference>
<dbReference type="AlphaFoldDB" id="A0A8H7CVH2"/>
<protein>
    <recommendedName>
        <fullName evidence="3">F-box domain-containing protein</fullName>
    </recommendedName>
</protein>
<dbReference type="InterPro" id="IPR036047">
    <property type="entry name" value="F-box-like_dom_sf"/>
</dbReference>
<sequence>MPTFIHLGEDVLVKVLTSCDVYTVLCVSQVNRYLRIISMTKQIWIFLIQTLQSCSIIALPPGTELATRSTKELIKMVKRTVTGPRTLACTSLLPPTIFHEVVLPAESPIIREEYHYPIVKLVGGRCIVLVRREFLEVWDIFTQRKIYNRQGRTDWPAAELARESIILGFIYRNEDNFETVEIRQIDLRSMDNELQAKITISGYTSRGWYISGDFAAITLRSSVVLFVNWREQTAVLLGDVPPSQVDDVGFMSGHVIILSTTHNPEPLREAYLTVYSMADFAEFWVPISQLDFTQHISFTRISPVRIEVPKLDNEPFRVQDSPYLCILPSPTRENTYQVVLGLGEYTPGDYDVRDPPGAVFYYLCTTSDSSNNRESTFCWQSRATALVCHRPGNRYTYTGQMVDWVGNVVHGPTVGTYGRIVLTYLDPEDLIVRDISPDGCVLASVIPDGLRVSWYE</sequence>
<comment type="caution">
    <text evidence="1">The sequence shown here is derived from an EMBL/GenBank/DDBJ whole genome shotgun (WGS) entry which is preliminary data.</text>
</comment>
<organism evidence="1 2">
    <name type="scientific">Mycena venus</name>
    <dbReference type="NCBI Taxonomy" id="2733690"/>
    <lineage>
        <taxon>Eukaryota</taxon>
        <taxon>Fungi</taxon>
        <taxon>Dikarya</taxon>
        <taxon>Basidiomycota</taxon>
        <taxon>Agaricomycotina</taxon>
        <taxon>Agaricomycetes</taxon>
        <taxon>Agaricomycetidae</taxon>
        <taxon>Agaricales</taxon>
        <taxon>Marasmiineae</taxon>
        <taxon>Mycenaceae</taxon>
        <taxon>Mycena</taxon>
    </lineage>
</organism>
<name>A0A8H7CVH2_9AGAR</name>
<keyword evidence="2" id="KW-1185">Reference proteome</keyword>
<dbReference type="Proteomes" id="UP000620124">
    <property type="component" value="Unassembled WGS sequence"/>
</dbReference>
<evidence type="ECO:0000313" key="2">
    <source>
        <dbReference type="Proteomes" id="UP000620124"/>
    </source>
</evidence>